<protein>
    <submittedName>
        <fullName evidence="1">Uncharacterized protein</fullName>
    </submittedName>
</protein>
<dbReference type="AlphaFoldDB" id="A0A6M3J057"/>
<evidence type="ECO:0000313" key="1">
    <source>
        <dbReference type="EMBL" id="QJA62501.1"/>
    </source>
</evidence>
<sequence length="128" mass="15044">MLAARRLLTDCIRPIMPNYKFRGSWQTWAKQVDLMLRVDGRTQEQVNFILGWLQSPGRNPEFWRTVILSTANLREKWDKLEASIRRDRIAQEHPPSKGERGVQNIAEWARQKVAEREVKEKENADDDG</sequence>
<organism evidence="1">
    <name type="scientific">viral metagenome</name>
    <dbReference type="NCBI Taxonomy" id="1070528"/>
    <lineage>
        <taxon>unclassified sequences</taxon>
        <taxon>metagenomes</taxon>
        <taxon>organismal metagenomes</taxon>
    </lineage>
</organism>
<name>A0A6M3J057_9ZZZZ</name>
<gene>
    <name evidence="1" type="ORF">MM415B00765_0001</name>
</gene>
<dbReference type="EMBL" id="MT141473">
    <property type="protein sequence ID" value="QJA62501.1"/>
    <property type="molecule type" value="Genomic_DNA"/>
</dbReference>
<proteinExistence type="predicted"/>
<accession>A0A6M3J057</accession>
<reference evidence="1" key="1">
    <citation type="submission" date="2020-03" db="EMBL/GenBank/DDBJ databases">
        <title>The deep terrestrial virosphere.</title>
        <authorList>
            <person name="Holmfeldt K."/>
            <person name="Nilsson E."/>
            <person name="Simone D."/>
            <person name="Lopez-Fernandez M."/>
            <person name="Wu X."/>
            <person name="de Brujin I."/>
            <person name="Lundin D."/>
            <person name="Andersson A."/>
            <person name="Bertilsson S."/>
            <person name="Dopson M."/>
        </authorList>
    </citation>
    <scope>NUCLEOTIDE SEQUENCE</scope>
    <source>
        <strain evidence="1">MM415B00765</strain>
    </source>
</reference>